<dbReference type="Pfam" id="PF03184">
    <property type="entry name" value="DDE_1"/>
    <property type="match status" value="1"/>
</dbReference>
<evidence type="ECO:0000313" key="12">
    <source>
        <dbReference type="Proteomes" id="UP000532311"/>
    </source>
</evidence>
<dbReference type="GO" id="GO:0004518">
    <property type="term" value="F:nuclease activity"/>
    <property type="evidence" value="ECO:0007669"/>
    <property type="project" value="UniProtKB-KW"/>
</dbReference>
<feature type="region of interest" description="Disordered" evidence="9">
    <location>
        <begin position="416"/>
        <end position="448"/>
    </location>
</feature>
<accession>A0A8H5XM54</accession>
<comment type="similarity">
    <text evidence="3">Belongs to the HARBI1 family.</text>
</comment>
<comment type="subcellular location">
    <subcellularLocation>
        <location evidence="2">Nucleus</location>
    </subcellularLocation>
</comment>
<evidence type="ECO:0000256" key="4">
    <source>
        <dbReference type="ARBA" id="ARBA00022722"/>
    </source>
</evidence>
<evidence type="ECO:0000313" key="11">
    <source>
        <dbReference type="EMBL" id="KAF5696051.1"/>
    </source>
</evidence>
<sequence length="717" mass="82693">MRLSQASGGPQTLGTHWIRRFLRRHPELKSLRSVRYDWRRANAACSVNIVEFFDRLDDPLMSAIPPEDTYNADEIGTQVGIGDAPLVIGPSELKEVLINDPLNRDWVTIVECVSGDGRALKPLVIFGGKTVQQQWFPEEMPDDPELKDWKFATSGSGWSSNEIAIRWLREVFLPQTKPQRASQWRHLIIDGHNSHINEPFLLECLQSRVWLNFLPAHCLQILQPLDVGPFSVLKRRFRSILRMTCYLMMVTIAGKPEFVAAWKRARIEALMKEKILRGWESTAIYPRDRSKALNSRLAIQADAVTADAPDRPKTPDRALQASGNHLQTLTNSQELRELETSVLAEDGLPQTAGVRRMSRQVQKALDTLNANIVGLQHSQEQLKAALERQRPQKQRRVLPRAQQAFIDIADIQQAKDQLQDEVESQRPRRSMRHQPNTRSESPQIEPDQDEEIEHFEEEIRLFQAFVRQPTETYLSPEVELLEKRRFRGFSGCVGAIDGTLLHLFLPERQRKQQRWRSRHGDTQQNVFAAMYHDKSFAYVLAGAEGSMHDNRLLKEALGRTFQLPTGRYFLGDSGFGRRRGILTPYCGVCYHQEETRDVGEAPSTPKELYNVLHASNRAIVENAFGIFKRKWKILRMAPMEYILHVQTDLIYVVCGLWNFLVYEGTEPSDRFELEGLTGREKRHMERARQRVDQEIGIKSSTEVRQQITDNLWSRWNR</sequence>
<feature type="domain" description="HTH CENPB-type" evidence="10">
    <location>
        <begin position="1"/>
        <end position="31"/>
    </location>
</feature>
<feature type="compositionally biased region" description="Polar residues" evidence="9">
    <location>
        <begin position="433"/>
        <end position="442"/>
    </location>
</feature>
<dbReference type="InterPro" id="IPR004875">
    <property type="entry name" value="DDE_SF_endonuclease_dom"/>
</dbReference>
<dbReference type="PROSITE" id="PS51253">
    <property type="entry name" value="HTH_CENPB"/>
    <property type="match status" value="1"/>
</dbReference>
<proteinExistence type="inferred from homology"/>
<dbReference type="PANTHER" id="PTHR22930:SF281">
    <property type="entry name" value="NUCLEASE"/>
    <property type="match status" value="1"/>
</dbReference>
<keyword evidence="5" id="KW-0479">Metal-binding</keyword>
<dbReference type="InterPro" id="IPR045249">
    <property type="entry name" value="HARBI1-like"/>
</dbReference>
<protein>
    <submittedName>
        <fullName evidence="11">Transposase</fullName>
    </submittedName>
</protein>
<evidence type="ECO:0000256" key="6">
    <source>
        <dbReference type="ARBA" id="ARBA00022801"/>
    </source>
</evidence>
<organism evidence="11 12">
    <name type="scientific">Fusarium globosum</name>
    <dbReference type="NCBI Taxonomy" id="78864"/>
    <lineage>
        <taxon>Eukaryota</taxon>
        <taxon>Fungi</taxon>
        <taxon>Dikarya</taxon>
        <taxon>Ascomycota</taxon>
        <taxon>Pezizomycotina</taxon>
        <taxon>Sordariomycetes</taxon>
        <taxon>Hypocreomycetidae</taxon>
        <taxon>Hypocreales</taxon>
        <taxon>Nectriaceae</taxon>
        <taxon>Fusarium</taxon>
        <taxon>Fusarium fujikuroi species complex</taxon>
    </lineage>
</organism>
<dbReference type="GO" id="GO:0046872">
    <property type="term" value="F:metal ion binding"/>
    <property type="evidence" value="ECO:0007669"/>
    <property type="project" value="UniProtKB-KW"/>
</dbReference>
<keyword evidence="8" id="KW-0539">Nucleus</keyword>
<name>A0A8H5XM54_9HYPO</name>
<dbReference type="Pfam" id="PF13359">
    <property type="entry name" value="DDE_Tnp_4"/>
    <property type="match status" value="1"/>
</dbReference>
<keyword evidence="6" id="KW-0378">Hydrolase</keyword>
<dbReference type="EMBL" id="JAAQPF010000917">
    <property type="protein sequence ID" value="KAF5696051.1"/>
    <property type="molecule type" value="Genomic_DNA"/>
</dbReference>
<gene>
    <name evidence="11" type="ORF">FGLOB1_13825</name>
</gene>
<reference evidence="11 12" key="1">
    <citation type="submission" date="2020-05" db="EMBL/GenBank/DDBJ databases">
        <title>Identification and distribution of gene clusters putatively required for synthesis of sphingolipid metabolism inhibitors in phylogenetically diverse species of the filamentous fungus Fusarium.</title>
        <authorList>
            <person name="Kim H.-S."/>
            <person name="Busman M."/>
            <person name="Brown D.W."/>
            <person name="Divon H."/>
            <person name="Uhlig S."/>
            <person name="Proctor R.H."/>
        </authorList>
    </citation>
    <scope>NUCLEOTIDE SEQUENCE [LARGE SCALE GENOMIC DNA]</scope>
    <source>
        <strain evidence="11 12">NRRL 26131</strain>
    </source>
</reference>
<evidence type="ECO:0000259" key="10">
    <source>
        <dbReference type="PROSITE" id="PS51253"/>
    </source>
</evidence>
<dbReference type="AlphaFoldDB" id="A0A8H5XM54"/>
<evidence type="ECO:0000256" key="7">
    <source>
        <dbReference type="ARBA" id="ARBA00023125"/>
    </source>
</evidence>
<evidence type="ECO:0000256" key="8">
    <source>
        <dbReference type="ARBA" id="ARBA00023242"/>
    </source>
</evidence>
<evidence type="ECO:0000256" key="3">
    <source>
        <dbReference type="ARBA" id="ARBA00006958"/>
    </source>
</evidence>
<evidence type="ECO:0000256" key="5">
    <source>
        <dbReference type="ARBA" id="ARBA00022723"/>
    </source>
</evidence>
<dbReference type="Proteomes" id="UP000532311">
    <property type="component" value="Unassembled WGS sequence"/>
</dbReference>
<keyword evidence="4" id="KW-0540">Nuclease</keyword>
<comment type="caution">
    <text evidence="11">The sequence shown here is derived from an EMBL/GenBank/DDBJ whole genome shotgun (WGS) entry which is preliminary data.</text>
</comment>
<dbReference type="InterPro" id="IPR006600">
    <property type="entry name" value="HTH_CenpB_DNA-bd_dom"/>
</dbReference>
<comment type="cofactor">
    <cofactor evidence="1">
        <name>a divalent metal cation</name>
        <dbReference type="ChEBI" id="CHEBI:60240"/>
    </cofactor>
</comment>
<dbReference type="GO" id="GO:0016787">
    <property type="term" value="F:hydrolase activity"/>
    <property type="evidence" value="ECO:0007669"/>
    <property type="project" value="UniProtKB-KW"/>
</dbReference>
<dbReference type="GO" id="GO:0005634">
    <property type="term" value="C:nucleus"/>
    <property type="evidence" value="ECO:0007669"/>
    <property type="project" value="UniProtKB-SubCell"/>
</dbReference>
<dbReference type="GO" id="GO:0003677">
    <property type="term" value="F:DNA binding"/>
    <property type="evidence" value="ECO:0007669"/>
    <property type="project" value="UniProtKB-KW"/>
</dbReference>
<dbReference type="InterPro" id="IPR027806">
    <property type="entry name" value="HARBI1_dom"/>
</dbReference>
<evidence type="ECO:0000256" key="9">
    <source>
        <dbReference type="SAM" id="MobiDB-lite"/>
    </source>
</evidence>
<dbReference type="PANTHER" id="PTHR22930">
    <property type="match status" value="1"/>
</dbReference>
<evidence type="ECO:0000256" key="1">
    <source>
        <dbReference type="ARBA" id="ARBA00001968"/>
    </source>
</evidence>
<keyword evidence="12" id="KW-1185">Reference proteome</keyword>
<keyword evidence="7" id="KW-0238">DNA-binding</keyword>
<evidence type="ECO:0000256" key="2">
    <source>
        <dbReference type="ARBA" id="ARBA00004123"/>
    </source>
</evidence>